<proteinExistence type="predicted"/>
<evidence type="ECO:0000313" key="2">
    <source>
        <dbReference type="Proteomes" id="UP000279446"/>
    </source>
</evidence>
<dbReference type="RefSeq" id="WP_127194031.1">
    <property type="nucleotide sequence ID" value="NZ_RZNY01000022.1"/>
</dbReference>
<name>A0A3S1BK03_9BACL</name>
<dbReference type="EMBL" id="RZNY01000022">
    <property type="protein sequence ID" value="RUT42973.1"/>
    <property type="molecule type" value="Genomic_DNA"/>
</dbReference>
<organism evidence="1 2">
    <name type="scientific">Paenibacillus anaericanus</name>
    <dbReference type="NCBI Taxonomy" id="170367"/>
    <lineage>
        <taxon>Bacteria</taxon>
        <taxon>Bacillati</taxon>
        <taxon>Bacillota</taxon>
        <taxon>Bacilli</taxon>
        <taxon>Bacillales</taxon>
        <taxon>Paenibacillaceae</taxon>
        <taxon>Paenibacillus</taxon>
    </lineage>
</organism>
<keyword evidence="2" id="KW-1185">Reference proteome</keyword>
<evidence type="ECO:0008006" key="3">
    <source>
        <dbReference type="Google" id="ProtNLM"/>
    </source>
</evidence>
<dbReference type="OrthoDB" id="2677830at2"/>
<comment type="caution">
    <text evidence="1">The sequence shown here is derived from an EMBL/GenBank/DDBJ whole genome shotgun (WGS) entry which is preliminary data.</text>
</comment>
<accession>A0A3S1BK03</accession>
<evidence type="ECO:0000313" key="1">
    <source>
        <dbReference type="EMBL" id="RUT42973.1"/>
    </source>
</evidence>
<dbReference type="Proteomes" id="UP000279446">
    <property type="component" value="Unassembled WGS sequence"/>
</dbReference>
<sequence length="226" mass="26814">MAKANFEEEHQLFLRQHLNLRSGERRGRLERGHNHGEILFLKNVWWPIYENFNGLHPEYEIADWRGRSYFGDFAYLKGLLKFIIEIKGYGPHVRDMDRKKYCDELNRELFLQCTGYRVVSFAYDDVCDRPELCRTLLQMLFNRYLVLEQPTQRSTISENEVIRMALSQAQSLTPKRVASHFGINYRTAVRLLHSLCTKGWLRPIATGGGERIHRYELQRGAWEFIE</sequence>
<dbReference type="AlphaFoldDB" id="A0A3S1BK03"/>
<reference evidence="1 2" key="1">
    <citation type="submission" date="2018-12" db="EMBL/GenBank/DDBJ databases">
        <authorList>
            <person name="Sun L."/>
            <person name="Chen Z."/>
        </authorList>
    </citation>
    <scope>NUCLEOTIDE SEQUENCE [LARGE SCALE GENOMIC DNA]</scope>
    <source>
        <strain evidence="1 2">DSM 15890</strain>
    </source>
</reference>
<gene>
    <name evidence="1" type="ORF">EJP82_21060</name>
</gene>
<protein>
    <recommendedName>
        <fullName evidence="3">DUF559 domain-containing protein</fullName>
    </recommendedName>
</protein>